<comment type="caution">
    <text evidence="1">The sequence shown here is derived from an EMBL/GenBank/DDBJ whole genome shotgun (WGS) entry which is preliminary data.</text>
</comment>
<accession>A0A7K3NJE0</accession>
<gene>
    <name evidence="1" type="ORF">G3N56_06090</name>
</gene>
<keyword evidence="2" id="KW-1185">Reference proteome</keyword>
<protein>
    <submittedName>
        <fullName evidence="1">Uncharacterized protein</fullName>
    </submittedName>
</protein>
<sequence>MSEKRRKSHAVLLKIQGKSSRVELFPAEEWTGTEAGLWRVRIDGRWHVPAGGGHHEFLNPEGVAALLAGLLFGDAPAQAGPGKAWEAAGRGIRRVRAPLRYEGDVVTATQIAAVLAPPIQAIDGRFWLPVMGYDGRGYALLEDCEVL</sequence>
<dbReference type="AlphaFoldDB" id="A0A7K3NJE0"/>
<proteinExistence type="predicted"/>
<reference evidence="1 2" key="1">
    <citation type="submission" date="2020-02" db="EMBL/GenBank/DDBJ databases">
        <title>Comparative genomics of sulfur disproportionating microorganisms.</title>
        <authorList>
            <person name="Ward L.M."/>
            <person name="Bertran E."/>
            <person name="Johnston D.T."/>
        </authorList>
    </citation>
    <scope>NUCLEOTIDE SEQUENCE [LARGE SCALE GENOMIC DNA]</scope>
    <source>
        <strain evidence="1 2">DSM 3696</strain>
    </source>
</reference>
<evidence type="ECO:0000313" key="2">
    <source>
        <dbReference type="Proteomes" id="UP000469724"/>
    </source>
</evidence>
<name>A0A7K3NJE0_9BACT</name>
<dbReference type="EMBL" id="JAAGRQ010000017">
    <property type="protein sequence ID" value="NDY56312.1"/>
    <property type="molecule type" value="Genomic_DNA"/>
</dbReference>
<evidence type="ECO:0000313" key="1">
    <source>
        <dbReference type="EMBL" id="NDY56312.1"/>
    </source>
</evidence>
<dbReference type="Proteomes" id="UP000469724">
    <property type="component" value="Unassembled WGS sequence"/>
</dbReference>
<organism evidence="1 2">
    <name type="scientific">Desulfolutivibrio sulfodismutans</name>
    <dbReference type="NCBI Taxonomy" id="63561"/>
    <lineage>
        <taxon>Bacteria</taxon>
        <taxon>Pseudomonadati</taxon>
        <taxon>Thermodesulfobacteriota</taxon>
        <taxon>Desulfovibrionia</taxon>
        <taxon>Desulfovibrionales</taxon>
        <taxon>Desulfovibrionaceae</taxon>
        <taxon>Desulfolutivibrio</taxon>
    </lineage>
</organism>
<dbReference type="RefSeq" id="WP_163301365.1">
    <property type="nucleotide sequence ID" value="NZ_JAAGRQ010000017.1"/>
</dbReference>